<accession>A0ABX1QET6</accession>
<feature type="domain" description="Pyrimidine/purine nucleotide 5'-monophosphate nucleosidase N-terminal" evidence="5">
    <location>
        <begin position="9"/>
        <end position="116"/>
    </location>
</feature>
<dbReference type="Pfam" id="PF11892">
    <property type="entry name" value="PpnN_C"/>
    <property type="match status" value="1"/>
</dbReference>
<dbReference type="InterPro" id="IPR031100">
    <property type="entry name" value="LOG_fam"/>
</dbReference>
<dbReference type="Gene3D" id="3.40.50.450">
    <property type="match status" value="1"/>
</dbReference>
<dbReference type="Gene3D" id="3.30.1850.10">
    <property type="entry name" value="MoCo carrier protein-like"/>
    <property type="match status" value="1"/>
</dbReference>
<evidence type="ECO:0000256" key="1">
    <source>
        <dbReference type="ARBA" id="ARBA00000274"/>
    </source>
</evidence>
<dbReference type="NCBIfam" id="NF038390">
    <property type="entry name" value="Nsidase_PpnN"/>
    <property type="match status" value="1"/>
</dbReference>
<dbReference type="InterPro" id="IPR027820">
    <property type="entry name" value="PpnN_N"/>
</dbReference>
<dbReference type="PANTHER" id="PTHR43393">
    <property type="entry name" value="CYTOKININ RIBOSIDE 5'-MONOPHOSPHATE PHOSPHORIBOHYDROLASE"/>
    <property type="match status" value="1"/>
</dbReference>
<evidence type="ECO:0000259" key="5">
    <source>
        <dbReference type="Pfam" id="PF14793"/>
    </source>
</evidence>
<comment type="caution">
    <text evidence="6">The sequence shown here is derived from an EMBL/GenBank/DDBJ whole genome shotgun (WGS) entry which is preliminary data.</text>
</comment>
<dbReference type="InterPro" id="IPR049788">
    <property type="entry name" value="PpnN"/>
</dbReference>
<dbReference type="InterPro" id="IPR021826">
    <property type="entry name" value="PpnN_C"/>
</dbReference>
<dbReference type="SUPFAM" id="SSF102405">
    <property type="entry name" value="MCP/YpsA-like"/>
    <property type="match status" value="1"/>
</dbReference>
<dbReference type="EC" id="3.2.2.4" evidence="2"/>
<dbReference type="PANTHER" id="PTHR43393:SF1">
    <property type="entry name" value="PYRIMIDINE_PURINE NUCLEOTIDE 5'-MONOPHOSPHATE NUCLEOSIDASE"/>
    <property type="match status" value="1"/>
</dbReference>
<evidence type="ECO:0000256" key="3">
    <source>
        <dbReference type="ARBA" id="ARBA00031983"/>
    </source>
</evidence>
<comment type="catalytic activity">
    <reaction evidence="1">
        <text>AMP + H2O = D-ribose 5-phosphate + adenine</text>
        <dbReference type="Rhea" id="RHEA:20129"/>
        <dbReference type="ChEBI" id="CHEBI:15377"/>
        <dbReference type="ChEBI" id="CHEBI:16708"/>
        <dbReference type="ChEBI" id="CHEBI:78346"/>
        <dbReference type="ChEBI" id="CHEBI:456215"/>
        <dbReference type="EC" id="3.2.2.4"/>
    </reaction>
</comment>
<gene>
    <name evidence="6" type="ORF">GPA25_14200</name>
</gene>
<reference evidence="6 7" key="1">
    <citation type="submission" date="2019-12" db="EMBL/GenBank/DDBJ databases">
        <title>Comparative genomics gives insights into the taxonomy of the Azoarcus-Aromatoleum group and reveals separate origins of nif in the plant-associated Azoarcus and non-plant-associated Aromatoleum sub-groups.</title>
        <authorList>
            <person name="Lafos M."/>
            <person name="Maluk M."/>
            <person name="Batista M."/>
            <person name="Junghare M."/>
            <person name="Carmona M."/>
            <person name="Faoro H."/>
            <person name="Cruz L.M."/>
            <person name="Battistoni F."/>
            <person name="De Souza E."/>
            <person name="Pedrosa F."/>
            <person name="Chen W.-M."/>
            <person name="Poole P.S."/>
            <person name="Dixon R.A."/>
            <person name="James E.K."/>
        </authorList>
    </citation>
    <scope>NUCLEOTIDE SEQUENCE [LARGE SCALE GENOMIC DNA]</scope>
    <source>
        <strain evidence="6 7">22Lin</strain>
    </source>
</reference>
<protein>
    <recommendedName>
        <fullName evidence="3">AMP nucleosidase</fullName>
        <ecNumber evidence="2">3.2.2.4</ecNumber>
    </recommendedName>
    <alternativeName>
        <fullName evidence="3">AMP nucleosidase</fullName>
    </alternativeName>
</protein>
<evidence type="ECO:0000259" key="4">
    <source>
        <dbReference type="Pfam" id="PF11892"/>
    </source>
</evidence>
<dbReference type="InterPro" id="IPR052341">
    <property type="entry name" value="LOG_family_nucleotidases"/>
</dbReference>
<dbReference type="Pfam" id="PF03641">
    <property type="entry name" value="Lysine_decarbox"/>
    <property type="match status" value="1"/>
</dbReference>
<dbReference type="InterPro" id="IPR037153">
    <property type="entry name" value="PpnN-like_sf"/>
</dbReference>
<name>A0ABX1QET6_9RHOO</name>
<dbReference type="RefSeq" id="WP_169261071.1">
    <property type="nucleotide sequence ID" value="NZ_WTVQ01000023.1"/>
</dbReference>
<keyword evidence="7" id="KW-1185">Reference proteome</keyword>
<dbReference type="Proteomes" id="UP000648984">
    <property type="component" value="Unassembled WGS sequence"/>
</dbReference>
<proteinExistence type="predicted"/>
<feature type="domain" description="Pyrimidine/purine nucleotide 5'-monophosphate nucleosidase C-terminal" evidence="4">
    <location>
        <begin position="341"/>
        <end position="460"/>
    </location>
</feature>
<organism evidence="6 7">
    <name type="scientific">Aromatoleum diolicum</name>
    <dbReference type="NCBI Taxonomy" id="75796"/>
    <lineage>
        <taxon>Bacteria</taxon>
        <taxon>Pseudomonadati</taxon>
        <taxon>Pseudomonadota</taxon>
        <taxon>Betaproteobacteria</taxon>
        <taxon>Rhodocyclales</taxon>
        <taxon>Rhodocyclaceae</taxon>
        <taxon>Aromatoleum</taxon>
    </lineage>
</organism>
<sequence length="470" mass="51896">MEIEVIDAQISPIGRMEVLSRAEAARLSDHGHGGLRETFRNCSLAVLNCGNQLDDGKELLERYPSFDVEIIQRSRGIKLDIKGAPASAFVDGKMIRGIQEHLFSVLRDVVYASNEINGYSGLHSTKFDLGSSDGVTDAVFHILRNAGIIDPVSQPNVVVCWGGHSISREEYDYTKLVGYQLGLRGLDICTGCGPGAMKGPMKGATISHAKQRINNARYLGFTEPGIIAAESPNPIVNDLVIFPDVEKRLEAFVRAGHGFVVFPGGVGTAEEILYVLGILLHPENTELPFPLVFTGPKSTEDYFRRIDSFIGETLGAEAQSRYKIIIDDPVAVAREMHAGIGDVRAYRKETRDAYYFNWQLRIEHEFQQPFRPTHENMGKLTLHKQQPRHLLAANLRRAFSGVVAGNVKNDGIREIEKNGLFELHGDPAIMGPMDFLLTSFVTQGRMKLGGRKYNPCYRIVGEASVASTIA</sequence>
<evidence type="ECO:0000256" key="2">
    <source>
        <dbReference type="ARBA" id="ARBA00011985"/>
    </source>
</evidence>
<evidence type="ECO:0000313" key="7">
    <source>
        <dbReference type="Proteomes" id="UP000648984"/>
    </source>
</evidence>
<dbReference type="EMBL" id="WTVQ01000023">
    <property type="protein sequence ID" value="NMG75916.1"/>
    <property type="molecule type" value="Genomic_DNA"/>
</dbReference>
<dbReference type="Pfam" id="PF14793">
    <property type="entry name" value="DUF4478"/>
    <property type="match status" value="1"/>
</dbReference>
<evidence type="ECO:0000313" key="6">
    <source>
        <dbReference type="EMBL" id="NMG75916.1"/>
    </source>
</evidence>